<dbReference type="Proteomes" id="UP001237780">
    <property type="component" value="Unassembled WGS sequence"/>
</dbReference>
<dbReference type="PRINTS" id="PR00038">
    <property type="entry name" value="HTHLUXR"/>
</dbReference>
<comment type="caution">
    <text evidence="5">The sequence shown here is derived from an EMBL/GenBank/DDBJ whole genome shotgun (WGS) entry which is preliminary data.</text>
</comment>
<dbReference type="Gene3D" id="1.10.10.10">
    <property type="entry name" value="Winged helix-like DNA-binding domain superfamily/Winged helix DNA-binding domain"/>
    <property type="match status" value="1"/>
</dbReference>
<accession>A0ABU0SB40</accession>
<dbReference type="InterPro" id="IPR011006">
    <property type="entry name" value="CheY-like_superfamily"/>
</dbReference>
<dbReference type="InterPro" id="IPR000792">
    <property type="entry name" value="Tscrpt_reg_LuxR_C"/>
</dbReference>
<protein>
    <submittedName>
        <fullName evidence="5">FixJ family two-component response regulator</fullName>
    </submittedName>
</protein>
<dbReference type="SMART" id="SM00421">
    <property type="entry name" value="HTH_LUXR"/>
    <property type="match status" value="1"/>
</dbReference>
<organism evidence="5 6">
    <name type="scientific">Phyllobacterium ifriqiyense</name>
    <dbReference type="NCBI Taxonomy" id="314238"/>
    <lineage>
        <taxon>Bacteria</taxon>
        <taxon>Pseudomonadati</taxon>
        <taxon>Pseudomonadota</taxon>
        <taxon>Alphaproteobacteria</taxon>
        <taxon>Hyphomicrobiales</taxon>
        <taxon>Phyllobacteriaceae</taxon>
        <taxon>Phyllobacterium</taxon>
    </lineage>
</organism>
<dbReference type="InterPro" id="IPR039420">
    <property type="entry name" value="WalR-like"/>
</dbReference>
<feature type="domain" description="HTH luxR-type" evidence="3">
    <location>
        <begin position="75"/>
        <end position="140"/>
    </location>
</feature>
<evidence type="ECO:0000256" key="1">
    <source>
        <dbReference type="ARBA" id="ARBA00023125"/>
    </source>
</evidence>
<dbReference type="PROSITE" id="PS50043">
    <property type="entry name" value="HTH_LUXR_2"/>
    <property type="match status" value="1"/>
</dbReference>
<dbReference type="PANTHER" id="PTHR43214:SF44">
    <property type="entry name" value="TWO-COMPONENT RESPONSE REGULATOR"/>
    <property type="match status" value="1"/>
</dbReference>
<dbReference type="Pfam" id="PF00196">
    <property type="entry name" value="GerE"/>
    <property type="match status" value="1"/>
</dbReference>
<reference evidence="5 6" key="1">
    <citation type="submission" date="2023-07" db="EMBL/GenBank/DDBJ databases">
        <title>Comparative genomics of wheat-associated soil bacteria to identify genetic determinants of phenazine resistance.</title>
        <authorList>
            <person name="Mouncey N."/>
        </authorList>
    </citation>
    <scope>NUCLEOTIDE SEQUENCE [LARGE SCALE GENOMIC DNA]</scope>
    <source>
        <strain evidence="5 6">W4I11</strain>
    </source>
</reference>
<dbReference type="PANTHER" id="PTHR43214">
    <property type="entry name" value="TWO-COMPONENT RESPONSE REGULATOR"/>
    <property type="match status" value="1"/>
</dbReference>
<dbReference type="InterPro" id="IPR016032">
    <property type="entry name" value="Sig_transdc_resp-reg_C-effctor"/>
</dbReference>
<proteinExistence type="predicted"/>
<keyword evidence="6" id="KW-1185">Reference proteome</keyword>
<keyword evidence="1" id="KW-0238">DNA-binding</keyword>
<sequence>MPHLTGLELQAELLQRGFRWPIIMITGHGDVHHCRVAFKSGVIDFLSKPIDSGLLFEALQKADQVLEALVEVEKARAILATLTPREDEIVRLICRGWGSREISVALDIALRTVDAHRVHICEKLGTRSPAEFAQIIMTADRQS</sequence>
<comment type="caution">
    <text evidence="2">Lacks conserved residue(s) required for the propagation of feature annotation.</text>
</comment>
<name>A0ABU0SB40_9HYPH</name>
<evidence type="ECO:0000313" key="5">
    <source>
        <dbReference type="EMBL" id="MDQ0997985.1"/>
    </source>
</evidence>
<gene>
    <name evidence="5" type="ORF">QFZ34_003167</name>
</gene>
<evidence type="ECO:0000259" key="3">
    <source>
        <dbReference type="PROSITE" id="PS50043"/>
    </source>
</evidence>
<dbReference type="CDD" id="cd06170">
    <property type="entry name" value="LuxR_C_like"/>
    <property type="match status" value="1"/>
</dbReference>
<dbReference type="PROSITE" id="PS50110">
    <property type="entry name" value="RESPONSE_REGULATORY"/>
    <property type="match status" value="1"/>
</dbReference>
<dbReference type="SUPFAM" id="SSF52172">
    <property type="entry name" value="CheY-like"/>
    <property type="match status" value="1"/>
</dbReference>
<dbReference type="SUPFAM" id="SSF46894">
    <property type="entry name" value="C-terminal effector domain of the bipartite response regulators"/>
    <property type="match status" value="1"/>
</dbReference>
<dbReference type="EMBL" id="JAUSZT010000003">
    <property type="protein sequence ID" value="MDQ0997985.1"/>
    <property type="molecule type" value="Genomic_DNA"/>
</dbReference>
<dbReference type="PROSITE" id="PS00622">
    <property type="entry name" value="HTH_LUXR_1"/>
    <property type="match status" value="1"/>
</dbReference>
<dbReference type="InterPro" id="IPR036388">
    <property type="entry name" value="WH-like_DNA-bd_sf"/>
</dbReference>
<feature type="domain" description="Response regulatory" evidence="4">
    <location>
        <begin position="1"/>
        <end position="63"/>
    </location>
</feature>
<evidence type="ECO:0000259" key="4">
    <source>
        <dbReference type="PROSITE" id="PS50110"/>
    </source>
</evidence>
<evidence type="ECO:0000256" key="2">
    <source>
        <dbReference type="PROSITE-ProRule" id="PRU00169"/>
    </source>
</evidence>
<dbReference type="Pfam" id="PF00072">
    <property type="entry name" value="Response_reg"/>
    <property type="match status" value="1"/>
</dbReference>
<dbReference type="Gene3D" id="3.40.50.2300">
    <property type="match status" value="1"/>
</dbReference>
<evidence type="ECO:0000313" key="6">
    <source>
        <dbReference type="Proteomes" id="UP001237780"/>
    </source>
</evidence>
<dbReference type="InterPro" id="IPR001789">
    <property type="entry name" value="Sig_transdc_resp-reg_receiver"/>
</dbReference>